<dbReference type="HOGENOM" id="CLU_2050408_0_0_1"/>
<name>B6HDY8_PENRW</name>
<protein>
    <submittedName>
        <fullName evidence="1">Pc20g15330 protein</fullName>
    </submittedName>
</protein>
<reference evidence="1 2" key="1">
    <citation type="journal article" date="2008" name="Nat. Biotechnol.">
        <title>Genome sequencing and analysis of the filamentous fungus Penicillium chrysogenum.</title>
        <authorList>
            <person name="van den Berg M.A."/>
            <person name="Albang R."/>
            <person name="Albermann K."/>
            <person name="Badger J.H."/>
            <person name="Daran J.-M."/>
            <person name="Driessen A.J.M."/>
            <person name="Garcia-Estrada C."/>
            <person name="Fedorova N.D."/>
            <person name="Harris D.M."/>
            <person name="Heijne W.H.M."/>
            <person name="Joardar V.S."/>
            <person name="Kiel J.A.K.W."/>
            <person name="Kovalchuk A."/>
            <person name="Martin J.F."/>
            <person name="Nierman W.C."/>
            <person name="Nijland J.G."/>
            <person name="Pronk J.T."/>
            <person name="Roubos J.A."/>
            <person name="van der Klei I.J."/>
            <person name="van Peij N.N.M.E."/>
            <person name="Veenhuis M."/>
            <person name="von Doehren H."/>
            <person name="Wagner C."/>
            <person name="Wortman J.R."/>
            <person name="Bovenberg R.A.L."/>
        </authorList>
    </citation>
    <scope>NUCLEOTIDE SEQUENCE [LARGE SCALE GENOMIC DNA]</scope>
    <source>
        <strain evidence="2">ATCC 28089 / DSM 1075 / NRRL 1951 / Wisconsin 54-1255</strain>
    </source>
</reference>
<dbReference type="AlphaFoldDB" id="B6HDY8"/>
<dbReference type="VEuPathDB" id="FungiDB:PCH_Pc20g15330"/>
<sequence>MAVTSVSLPFDCTLPSSSGSSIKKPIKTVSKPCFGCDCGDEECDCCICTVITGGIQTRKPDGEVQDQDPRGLGLHLIFSFPIFDGRDVFMRYPQHQLIIVHSVLTFLHELSNHSTYSIQN</sequence>
<dbReference type="BioCyc" id="PCHR:PC20G15330-MONOMER"/>
<evidence type="ECO:0000313" key="1">
    <source>
        <dbReference type="EMBL" id="CAP86862.1"/>
    </source>
</evidence>
<dbReference type="EMBL" id="AM920435">
    <property type="protein sequence ID" value="CAP86862.1"/>
    <property type="molecule type" value="Genomic_DNA"/>
</dbReference>
<proteinExistence type="predicted"/>
<accession>B6HDY8</accession>
<dbReference type="eggNOG" id="ENOG502RPRQ">
    <property type="taxonomic scope" value="Eukaryota"/>
</dbReference>
<gene>
    <name evidence="1" type="ORF">Pc20g15330</name>
    <name evidence="1" type="ORF">PCH_Pc20g15330</name>
</gene>
<evidence type="ECO:0000313" key="2">
    <source>
        <dbReference type="Proteomes" id="UP000000724"/>
    </source>
</evidence>
<keyword evidence="2" id="KW-1185">Reference proteome</keyword>
<dbReference type="Proteomes" id="UP000000724">
    <property type="component" value="Contig Pc00c20"/>
</dbReference>
<organism evidence="1 2">
    <name type="scientific">Penicillium rubens (strain ATCC 28089 / DSM 1075 / NRRL 1951 / Wisconsin 54-1255)</name>
    <name type="common">Penicillium chrysogenum</name>
    <dbReference type="NCBI Taxonomy" id="500485"/>
    <lineage>
        <taxon>Eukaryota</taxon>
        <taxon>Fungi</taxon>
        <taxon>Dikarya</taxon>
        <taxon>Ascomycota</taxon>
        <taxon>Pezizomycotina</taxon>
        <taxon>Eurotiomycetes</taxon>
        <taxon>Eurotiomycetidae</taxon>
        <taxon>Eurotiales</taxon>
        <taxon>Aspergillaceae</taxon>
        <taxon>Penicillium</taxon>
        <taxon>Penicillium chrysogenum species complex</taxon>
    </lineage>
</organism>